<feature type="transmembrane region" description="Helical" evidence="7">
    <location>
        <begin position="77"/>
        <end position="98"/>
    </location>
</feature>
<evidence type="ECO:0000313" key="10">
    <source>
        <dbReference type="Proteomes" id="UP000535491"/>
    </source>
</evidence>
<dbReference type="CDD" id="cd06261">
    <property type="entry name" value="TM_PBP2"/>
    <property type="match status" value="1"/>
</dbReference>
<evidence type="ECO:0000313" key="9">
    <source>
        <dbReference type="EMBL" id="MBA4493834.1"/>
    </source>
</evidence>
<comment type="subcellular location">
    <subcellularLocation>
        <location evidence="1 7">Cell membrane</location>
        <topology evidence="1 7">Multi-pass membrane protein</topology>
    </subcellularLocation>
</comment>
<dbReference type="InterPro" id="IPR000515">
    <property type="entry name" value="MetI-like"/>
</dbReference>
<evidence type="ECO:0000256" key="2">
    <source>
        <dbReference type="ARBA" id="ARBA00022448"/>
    </source>
</evidence>
<gene>
    <name evidence="9" type="ORF">H1191_05885</name>
</gene>
<feature type="transmembrane region" description="Helical" evidence="7">
    <location>
        <begin position="161"/>
        <end position="178"/>
    </location>
</feature>
<dbReference type="InterPro" id="IPR035906">
    <property type="entry name" value="MetI-like_sf"/>
</dbReference>
<dbReference type="Gene3D" id="1.10.3720.10">
    <property type="entry name" value="MetI-like"/>
    <property type="match status" value="1"/>
</dbReference>
<dbReference type="GO" id="GO:0005886">
    <property type="term" value="C:plasma membrane"/>
    <property type="evidence" value="ECO:0007669"/>
    <property type="project" value="UniProtKB-SubCell"/>
</dbReference>
<comment type="caution">
    <text evidence="9">The sequence shown here is derived from an EMBL/GenBank/DDBJ whole genome shotgun (WGS) entry which is preliminary data.</text>
</comment>
<evidence type="ECO:0000256" key="7">
    <source>
        <dbReference type="RuleBase" id="RU363032"/>
    </source>
</evidence>
<dbReference type="GO" id="GO:0055085">
    <property type="term" value="P:transmembrane transport"/>
    <property type="evidence" value="ECO:0007669"/>
    <property type="project" value="InterPro"/>
</dbReference>
<dbReference type="SUPFAM" id="SSF161098">
    <property type="entry name" value="MetI-like"/>
    <property type="match status" value="1"/>
</dbReference>
<feature type="transmembrane region" description="Helical" evidence="7">
    <location>
        <begin position="110"/>
        <end position="127"/>
    </location>
</feature>
<name>A0A7W2A861_9BACL</name>
<dbReference type="EMBL" id="JACEIQ010000004">
    <property type="protein sequence ID" value="MBA4493834.1"/>
    <property type="molecule type" value="Genomic_DNA"/>
</dbReference>
<keyword evidence="6 7" id="KW-0472">Membrane</keyword>
<keyword evidence="5 7" id="KW-1133">Transmembrane helix</keyword>
<evidence type="ECO:0000256" key="3">
    <source>
        <dbReference type="ARBA" id="ARBA00022475"/>
    </source>
</evidence>
<proteinExistence type="inferred from homology"/>
<keyword evidence="3" id="KW-1003">Cell membrane</keyword>
<dbReference type="PROSITE" id="PS50928">
    <property type="entry name" value="ABC_TM1"/>
    <property type="match status" value="1"/>
</dbReference>
<accession>A0A7W2A861</accession>
<protein>
    <submittedName>
        <fullName evidence="9">Carbohydrate ABC transporter permease</fullName>
    </submittedName>
</protein>
<organism evidence="9 10">
    <name type="scientific">Paenactinomyces guangxiensis</name>
    <dbReference type="NCBI Taxonomy" id="1490290"/>
    <lineage>
        <taxon>Bacteria</taxon>
        <taxon>Bacillati</taxon>
        <taxon>Bacillota</taxon>
        <taxon>Bacilli</taxon>
        <taxon>Bacillales</taxon>
        <taxon>Thermoactinomycetaceae</taxon>
        <taxon>Paenactinomyces</taxon>
    </lineage>
</organism>
<dbReference type="AlphaFoldDB" id="A0A7W2A861"/>
<feature type="transmembrane region" description="Helical" evidence="7">
    <location>
        <begin position="43"/>
        <end position="65"/>
    </location>
</feature>
<dbReference type="PANTHER" id="PTHR43744:SF8">
    <property type="entry name" value="SN-GLYCEROL-3-PHOSPHATE TRANSPORT SYSTEM PERMEASE PROTEIN UGPE"/>
    <property type="match status" value="1"/>
</dbReference>
<feature type="transmembrane region" description="Helical" evidence="7">
    <location>
        <begin position="209"/>
        <end position="232"/>
    </location>
</feature>
<keyword evidence="10" id="KW-1185">Reference proteome</keyword>
<sequence length="246" mass="28206">MLSTAFKSDQEVLQFPPVWIPANLMWENLIQAWESGPFLQYTFNSFFVAVAILVLQFLTGVPAAYAFARQKFKGRNFLFSLTLVALMIPPQITFLPVFLELNQVNLVNTYAALIIPYAASAFGIFMLRQSFMQVPEEIIEAARLDEASEWQIMWRIMVPHAKPILITFGLFSFIYHWNDYFWPLVMTNEDAIRTLPIGIAMLKQSEGGVAWNILMAGNLFVVVPVLLIFLFAQRHIIRAFIYQGVK</sequence>
<evidence type="ECO:0000259" key="8">
    <source>
        <dbReference type="PROSITE" id="PS50928"/>
    </source>
</evidence>
<keyword evidence="4 7" id="KW-0812">Transmembrane</keyword>
<evidence type="ECO:0000256" key="1">
    <source>
        <dbReference type="ARBA" id="ARBA00004651"/>
    </source>
</evidence>
<dbReference type="Pfam" id="PF00528">
    <property type="entry name" value="BPD_transp_1"/>
    <property type="match status" value="1"/>
</dbReference>
<reference evidence="9 10" key="1">
    <citation type="submission" date="2020-07" db="EMBL/GenBank/DDBJ databases">
        <authorList>
            <person name="Feng H."/>
        </authorList>
    </citation>
    <scope>NUCLEOTIDE SEQUENCE [LARGE SCALE GENOMIC DNA]</scope>
    <source>
        <strain evidence="10">s-10</strain>
    </source>
</reference>
<dbReference type="PANTHER" id="PTHR43744">
    <property type="entry name" value="ABC TRANSPORTER PERMEASE PROTEIN MG189-RELATED-RELATED"/>
    <property type="match status" value="1"/>
</dbReference>
<comment type="similarity">
    <text evidence="7">Belongs to the binding-protein-dependent transport system permease family.</text>
</comment>
<keyword evidence="2 7" id="KW-0813">Transport</keyword>
<evidence type="ECO:0000256" key="4">
    <source>
        <dbReference type="ARBA" id="ARBA00022692"/>
    </source>
</evidence>
<evidence type="ECO:0000256" key="6">
    <source>
        <dbReference type="ARBA" id="ARBA00023136"/>
    </source>
</evidence>
<dbReference type="Proteomes" id="UP000535491">
    <property type="component" value="Unassembled WGS sequence"/>
</dbReference>
<evidence type="ECO:0000256" key="5">
    <source>
        <dbReference type="ARBA" id="ARBA00022989"/>
    </source>
</evidence>
<feature type="domain" description="ABC transmembrane type-1" evidence="8">
    <location>
        <begin position="42"/>
        <end position="232"/>
    </location>
</feature>